<dbReference type="GO" id="GO:0007160">
    <property type="term" value="P:cell-matrix adhesion"/>
    <property type="evidence" value="ECO:0007669"/>
    <property type="project" value="TreeGrafter"/>
</dbReference>
<name>T1KDX7_TETUR</name>
<dbReference type="InterPro" id="IPR000716">
    <property type="entry name" value="Thyroglobulin_1"/>
</dbReference>
<dbReference type="Pfam" id="PF00086">
    <property type="entry name" value="Thyroglobulin_1"/>
    <property type="match status" value="2"/>
</dbReference>
<dbReference type="EnsemblMetazoa" id="tetur09g04580.1">
    <property type="protein sequence ID" value="tetur09g04580.1"/>
    <property type="gene ID" value="tetur09g04580"/>
</dbReference>
<dbReference type="PROSITE" id="PS51162">
    <property type="entry name" value="THYROGLOBULIN_1_2"/>
    <property type="match status" value="2"/>
</dbReference>
<dbReference type="AlphaFoldDB" id="T1KDX7"/>
<reference evidence="9" key="2">
    <citation type="submission" date="2015-06" db="UniProtKB">
        <authorList>
            <consortium name="EnsemblMetazoa"/>
        </authorList>
    </citation>
    <scope>IDENTIFICATION</scope>
</reference>
<evidence type="ECO:0000256" key="2">
    <source>
        <dbReference type="ARBA" id="ARBA00022525"/>
    </source>
</evidence>
<dbReference type="EMBL" id="CAEY01002033">
    <property type="status" value="NOT_ANNOTATED_CDS"/>
    <property type="molecule type" value="Genomic_DNA"/>
</dbReference>
<dbReference type="GO" id="GO:0005604">
    <property type="term" value="C:basement membrane"/>
    <property type="evidence" value="ECO:0007669"/>
    <property type="project" value="TreeGrafter"/>
</dbReference>
<sequence>MRSLIIICAILFTVQNVSTYPKGLTVSNPAPVVAPAVSNATKLNLSVTPPPPSQPKLRSSASSSSVSTNAASSDTTSCTYRRQMETNSNTRLPGRLIPECRPDGKFASLQCHGEAVGGGRFCQCWDPEGNIIRAPSKKIKACDCILQRHQITSEKPKRVGHFTPQCEENGHFKKYQCHASTGHCWCVHPTNGTQIGEKSRTLTAEGCV</sequence>
<organism evidence="9 10">
    <name type="scientific">Tetranychus urticae</name>
    <name type="common">Two-spotted spider mite</name>
    <dbReference type="NCBI Taxonomy" id="32264"/>
    <lineage>
        <taxon>Eukaryota</taxon>
        <taxon>Metazoa</taxon>
        <taxon>Ecdysozoa</taxon>
        <taxon>Arthropoda</taxon>
        <taxon>Chelicerata</taxon>
        <taxon>Arachnida</taxon>
        <taxon>Acari</taxon>
        <taxon>Acariformes</taxon>
        <taxon>Trombidiformes</taxon>
        <taxon>Prostigmata</taxon>
        <taxon>Eleutherengona</taxon>
        <taxon>Raphignathae</taxon>
        <taxon>Tetranychoidea</taxon>
        <taxon>Tetranychidae</taxon>
        <taxon>Tetranychus</taxon>
    </lineage>
</organism>
<feature type="domain" description="Thyroglobulin type-1" evidence="8">
    <location>
        <begin position="141"/>
        <end position="207"/>
    </location>
</feature>
<dbReference type="SUPFAM" id="SSF57610">
    <property type="entry name" value="Thyroglobulin type-1 domain"/>
    <property type="match status" value="2"/>
</dbReference>
<dbReference type="InterPro" id="IPR036857">
    <property type="entry name" value="Thyroglobulin_1_sf"/>
</dbReference>
<accession>T1KDX7</accession>
<comment type="caution">
    <text evidence="5">Lacks conserved residue(s) required for the propagation of feature annotation.</text>
</comment>
<dbReference type="Proteomes" id="UP000015104">
    <property type="component" value="Unassembled WGS sequence"/>
</dbReference>
<comment type="subcellular location">
    <subcellularLocation>
        <location evidence="1">Secreted</location>
    </subcellularLocation>
</comment>
<proteinExistence type="predicted"/>
<evidence type="ECO:0000256" key="6">
    <source>
        <dbReference type="SAM" id="MobiDB-lite"/>
    </source>
</evidence>
<dbReference type="PANTHER" id="PTHR12352">
    <property type="entry name" value="SECRETED MODULAR CALCIUM-BINDING PROTEIN"/>
    <property type="match status" value="1"/>
</dbReference>
<gene>
    <name evidence="9" type="primary">107363065</name>
</gene>
<dbReference type="SMART" id="SM00211">
    <property type="entry name" value="TY"/>
    <property type="match status" value="2"/>
</dbReference>
<feature type="disulfide bond" evidence="5">
    <location>
        <begin position="177"/>
        <end position="184"/>
    </location>
</feature>
<reference evidence="10" key="1">
    <citation type="submission" date="2011-08" db="EMBL/GenBank/DDBJ databases">
        <authorList>
            <person name="Rombauts S."/>
        </authorList>
    </citation>
    <scope>NUCLEOTIDE SEQUENCE</scope>
    <source>
        <strain evidence="10">London</strain>
    </source>
</reference>
<dbReference type="PROSITE" id="PS00484">
    <property type="entry name" value="THYROGLOBULIN_1_1"/>
    <property type="match status" value="1"/>
</dbReference>
<keyword evidence="7" id="KW-0732">Signal</keyword>
<dbReference type="STRING" id="32264.T1KDX7"/>
<keyword evidence="2" id="KW-0964">Secreted</keyword>
<dbReference type="GO" id="GO:0005615">
    <property type="term" value="C:extracellular space"/>
    <property type="evidence" value="ECO:0007669"/>
    <property type="project" value="TreeGrafter"/>
</dbReference>
<evidence type="ECO:0000256" key="4">
    <source>
        <dbReference type="ARBA" id="ARBA00023157"/>
    </source>
</evidence>
<dbReference type="KEGG" id="tut:107363065"/>
<dbReference type="CDD" id="cd00191">
    <property type="entry name" value="TY"/>
    <property type="match status" value="1"/>
</dbReference>
<evidence type="ECO:0000313" key="9">
    <source>
        <dbReference type="EnsemblMetazoa" id="tetur09g04580.1"/>
    </source>
</evidence>
<feature type="domain" description="Thyroglobulin type-1" evidence="8">
    <location>
        <begin position="75"/>
        <end position="129"/>
    </location>
</feature>
<evidence type="ECO:0000256" key="5">
    <source>
        <dbReference type="PROSITE-ProRule" id="PRU00500"/>
    </source>
</evidence>
<evidence type="ECO:0000256" key="3">
    <source>
        <dbReference type="ARBA" id="ARBA00022737"/>
    </source>
</evidence>
<evidence type="ECO:0000256" key="7">
    <source>
        <dbReference type="SAM" id="SignalP"/>
    </source>
</evidence>
<protein>
    <recommendedName>
        <fullName evidence="8">Thyroglobulin type-1 domain-containing protein</fullName>
    </recommendedName>
</protein>
<dbReference type="OMA" id="PESKFCY"/>
<dbReference type="HOGENOM" id="CLU_1322419_0_0_1"/>
<keyword evidence="10" id="KW-1185">Reference proteome</keyword>
<evidence type="ECO:0000256" key="1">
    <source>
        <dbReference type="ARBA" id="ARBA00004613"/>
    </source>
</evidence>
<evidence type="ECO:0000259" key="8">
    <source>
        <dbReference type="PROSITE" id="PS51162"/>
    </source>
</evidence>
<keyword evidence="4 5" id="KW-1015">Disulfide bond</keyword>
<dbReference type="InterPro" id="IPR051950">
    <property type="entry name" value="Dev_reg/Prot_inhib"/>
</dbReference>
<feature type="region of interest" description="Disordered" evidence="6">
    <location>
        <begin position="43"/>
        <end position="85"/>
    </location>
</feature>
<dbReference type="Gene3D" id="4.10.800.10">
    <property type="entry name" value="Thyroglobulin type-1"/>
    <property type="match status" value="2"/>
</dbReference>
<dbReference type="OrthoDB" id="6505300at2759"/>
<keyword evidence="3" id="KW-0677">Repeat</keyword>
<dbReference type="PANTHER" id="PTHR12352:SF3">
    <property type="entry name" value="NIDOGEN-2"/>
    <property type="match status" value="1"/>
</dbReference>
<feature type="signal peptide" evidence="7">
    <location>
        <begin position="1"/>
        <end position="19"/>
    </location>
</feature>
<evidence type="ECO:0000313" key="10">
    <source>
        <dbReference type="Proteomes" id="UP000015104"/>
    </source>
</evidence>
<feature type="chain" id="PRO_5004581283" description="Thyroglobulin type-1 domain-containing protein" evidence="7">
    <location>
        <begin position="20"/>
        <end position="208"/>
    </location>
</feature>
<feature type="compositionally biased region" description="Low complexity" evidence="6">
    <location>
        <begin position="59"/>
        <end position="77"/>
    </location>
</feature>